<dbReference type="PANTHER" id="PTHR23534:SF1">
    <property type="entry name" value="MAJOR FACILITATOR SUPERFAMILY PROTEIN"/>
    <property type="match status" value="1"/>
</dbReference>
<reference evidence="8 9" key="1">
    <citation type="submission" date="2021-03" db="EMBL/GenBank/DDBJ databases">
        <title>Sequencing the genomes of 1000 actinobacteria strains.</title>
        <authorList>
            <person name="Klenk H.-P."/>
        </authorList>
    </citation>
    <scope>NUCLEOTIDE SEQUENCE [LARGE SCALE GENOMIC DNA]</scope>
    <source>
        <strain evidence="8 9">DSM 45256</strain>
    </source>
</reference>
<organism evidence="8 9">
    <name type="scientific">Pseudonocardia parietis</name>
    <dbReference type="NCBI Taxonomy" id="570936"/>
    <lineage>
        <taxon>Bacteria</taxon>
        <taxon>Bacillati</taxon>
        <taxon>Actinomycetota</taxon>
        <taxon>Actinomycetes</taxon>
        <taxon>Pseudonocardiales</taxon>
        <taxon>Pseudonocardiaceae</taxon>
        <taxon>Pseudonocardia</taxon>
    </lineage>
</organism>
<evidence type="ECO:0000313" key="8">
    <source>
        <dbReference type="EMBL" id="MBP2372023.1"/>
    </source>
</evidence>
<feature type="transmembrane region" description="Helical" evidence="6">
    <location>
        <begin position="277"/>
        <end position="298"/>
    </location>
</feature>
<dbReference type="SUPFAM" id="SSF103473">
    <property type="entry name" value="MFS general substrate transporter"/>
    <property type="match status" value="1"/>
</dbReference>
<feature type="transmembrane region" description="Helical" evidence="6">
    <location>
        <begin position="369"/>
        <end position="389"/>
    </location>
</feature>
<gene>
    <name evidence="8" type="ORF">JOF36_007796</name>
</gene>
<protein>
    <submittedName>
        <fullName evidence="8">MFS family permease</fullName>
    </submittedName>
</protein>
<dbReference type="Pfam" id="PF07690">
    <property type="entry name" value="MFS_1"/>
    <property type="match status" value="1"/>
</dbReference>
<feature type="transmembrane region" description="Helical" evidence="6">
    <location>
        <begin position="94"/>
        <end position="114"/>
    </location>
</feature>
<feature type="transmembrane region" description="Helical" evidence="6">
    <location>
        <begin position="27"/>
        <end position="52"/>
    </location>
</feature>
<evidence type="ECO:0000256" key="5">
    <source>
        <dbReference type="SAM" id="MobiDB-lite"/>
    </source>
</evidence>
<dbReference type="InterPro" id="IPR011701">
    <property type="entry name" value="MFS"/>
</dbReference>
<evidence type="ECO:0000256" key="2">
    <source>
        <dbReference type="ARBA" id="ARBA00022692"/>
    </source>
</evidence>
<feature type="transmembrane region" description="Helical" evidence="6">
    <location>
        <begin position="242"/>
        <end position="265"/>
    </location>
</feature>
<dbReference type="Gene3D" id="1.20.1250.20">
    <property type="entry name" value="MFS general substrate transporter like domains"/>
    <property type="match status" value="1"/>
</dbReference>
<comment type="subcellular location">
    <subcellularLocation>
        <location evidence="1">Cell membrane</location>
        <topology evidence="1">Multi-pass membrane protein</topology>
    </subcellularLocation>
</comment>
<dbReference type="Proteomes" id="UP001519295">
    <property type="component" value="Unassembled WGS sequence"/>
</dbReference>
<feature type="transmembrane region" description="Helical" evidence="6">
    <location>
        <begin position="120"/>
        <end position="141"/>
    </location>
</feature>
<keyword evidence="9" id="KW-1185">Reference proteome</keyword>
<feature type="transmembrane region" description="Helical" evidence="6">
    <location>
        <begin position="64"/>
        <end position="82"/>
    </location>
</feature>
<keyword evidence="2 6" id="KW-0812">Transmembrane</keyword>
<evidence type="ECO:0000256" key="4">
    <source>
        <dbReference type="ARBA" id="ARBA00023136"/>
    </source>
</evidence>
<comment type="caution">
    <text evidence="8">The sequence shown here is derived from an EMBL/GenBank/DDBJ whole genome shotgun (WGS) entry which is preliminary data.</text>
</comment>
<evidence type="ECO:0000313" key="9">
    <source>
        <dbReference type="Proteomes" id="UP001519295"/>
    </source>
</evidence>
<sequence>MSGTSTVEAAERIAVDDEARRGLQRRVLAVVMASQVLGGAGLAAGITVGALLAQDMLGSDDLSGLPAALFTLGSALAAFLVGRVTQRVGRRLGIGLGFSVGGIGAIGVVAAAVLDSVALLFVALFVYGAGTATNLQARYAGTDLALPARRGRAISVAMVATTLGAVAGPNLVEPLGSLASAVGVPALAGPFLLAAVAYLGAGAVLLVLLRPDPFLVARHLEQRTADASTGQVSVAPPLGTGVVVGATVMVLSQIAMVAIMTMAPVHMRAHGHGLGEVGLVIGVHIGAMYLPSLVTGSLVDRWGRLRMATASGLTLLLAGLVAAFAPADSLGWLIVALALLGLGWNLGLISGTALLVDATVAANRARVQGTVDVLIALGGAGGGAVSGVVVAGAGYGALSLAGGVLALLLIPVLLKARRTVQAVTPSPTEDAQTPRAASAAPHPAQEPRR</sequence>
<dbReference type="PANTHER" id="PTHR23534">
    <property type="entry name" value="MFS PERMEASE"/>
    <property type="match status" value="1"/>
</dbReference>
<keyword evidence="4 6" id="KW-0472">Membrane</keyword>
<proteinExistence type="predicted"/>
<evidence type="ECO:0000256" key="3">
    <source>
        <dbReference type="ARBA" id="ARBA00022989"/>
    </source>
</evidence>
<dbReference type="InterPro" id="IPR036259">
    <property type="entry name" value="MFS_trans_sf"/>
</dbReference>
<dbReference type="EMBL" id="JAGINU010000004">
    <property type="protein sequence ID" value="MBP2372023.1"/>
    <property type="molecule type" value="Genomic_DNA"/>
</dbReference>
<dbReference type="PROSITE" id="PS50850">
    <property type="entry name" value="MFS"/>
    <property type="match status" value="1"/>
</dbReference>
<dbReference type="InterPro" id="IPR020846">
    <property type="entry name" value="MFS_dom"/>
</dbReference>
<evidence type="ECO:0000259" key="7">
    <source>
        <dbReference type="PROSITE" id="PS50850"/>
    </source>
</evidence>
<evidence type="ECO:0000256" key="6">
    <source>
        <dbReference type="SAM" id="Phobius"/>
    </source>
</evidence>
<feature type="transmembrane region" description="Helical" evidence="6">
    <location>
        <begin position="305"/>
        <end position="325"/>
    </location>
</feature>
<keyword evidence="3 6" id="KW-1133">Transmembrane helix</keyword>
<feature type="region of interest" description="Disordered" evidence="5">
    <location>
        <begin position="424"/>
        <end position="449"/>
    </location>
</feature>
<feature type="transmembrane region" description="Helical" evidence="6">
    <location>
        <begin position="153"/>
        <end position="172"/>
    </location>
</feature>
<feature type="domain" description="Major facilitator superfamily (MFS) profile" evidence="7">
    <location>
        <begin position="27"/>
        <end position="420"/>
    </location>
</feature>
<feature type="transmembrane region" description="Helical" evidence="6">
    <location>
        <begin position="395"/>
        <end position="414"/>
    </location>
</feature>
<accession>A0ABS4W7V2</accession>
<evidence type="ECO:0000256" key="1">
    <source>
        <dbReference type="ARBA" id="ARBA00004651"/>
    </source>
</evidence>
<feature type="transmembrane region" description="Helical" evidence="6">
    <location>
        <begin position="184"/>
        <end position="209"/>
    </location>
</feature>
<feature type="transmembrane region" description="Helical" evidence="6">
    <location>
        <begin position="331"/>
        <end position="357"/>
    </location>
</feature>
<name>A0ABS4W7V2_9PSEU</name>